<dbReference type="WBParaSite" id="RSKR_0000942200.1">
    <property type="protein sequence ID" value="RSKR_0000942200.1"/>
    <property type="gene ID" value="RSKR_0000942200"/>
</dbReference>
<evidence type="ECO:0000313" key="1">
    <source>
        <dbReference type="Proteomes" id="UP000095286"/>
    </source>
</evidence>
<accession>A0AC35UB06</accession>
<evidence type="ECO:0000313" key="2">
    <source>
        <dbReference type="WBParaSite" id="RSKR_0000942200.1"/>
    </source>
</evidence>
<protein>
    <submittedName>
        <fullName evidence="2">F-box domain-containing protein</fullName>
    </submittedName>
</protein>
<proteinExistence type="predicted"/>
<organism evidence="1 2">
    <name type="scientific">Rhabditophanes sp. KR3021</name>
    <dbReference type="NCBI Taxonomy" id="114890"/>
    <lineage>
        <taxon>Eukaryota</taxon>
        <taxon>Metazoa</taxon>
        <taxon>Ecdysozoa</taxon>
        <taxon>Nematoda</taxon>
        <taxon>Chromadorea</taxon>
        <taxon>Rhabditida</taxon>
        <taxon>Tylenchina</taxon>
        <taxon>Panagrolaimomorpha</taxon>
        <taxon>Strongyloidoidea</taxon>
        <taxon>Alloionematidae</taxon>
        <taxon>Rhabditophanes</taxon>
    </lineage>
</organism>
<sequence>MEDQSSYIDKIRERFENASPMEKVFLTNDISDNIFKQNITPFEMINLQLTSKLFYDSVRASKHFISLGDWRQRNESVTIYFSKSNDSNEWKNWGYTEEDPSFFNDDLIDFLSLWAIIKEKHCKNIERRFKLHLSFMATEETTQINEITPLTKHINDLLKYFGYVKLLTLKYAVDTMSGNMNNLLTNLKSNSVTKIIGLRWGQIYSLISSNEVTSQDFMKHVPNLKSVVISVSDSNFETFIDMPINEMIKFCEMFISNASFTTHILIEVRSRCFFMKDAPNWNYFKEALAKSDTILSIDQHQQFDDPLQLYSQIPNIHKLTLNKLEGRDFHLPSNLDYGSLISIKEMQISIDGFKKHELGDVINFFKMSSKLPNLESLRFNVKFANTADIIEAILKLIPSFPAQIKTFKLRCPLSQDIRIPAAISSKLPNLETLVIHPFDGLNEKEYFSSFKSLKYLVHLCEHQIKFNYPERLEILVITGCHIKSEAIPDCICDAENKPKFAFYYKFDRQGFGYYKVFYNDPLVFKKVHKMIFT</sequence>
<dbReference type="Proteomes" id="UP000095286">
    <property type="component" value="Unplaced"/>
</dbReference>
<name>A0AC35UB06_9BILA</name>
<reference evidence="2" key="1">
    <citation type="submission" date="2016-11" db="UniProtKB">
        <authorList>
            <consortium name="WormBaseParasite"/>
        </authorList>
    </citation>
    <scope>IDENTIFICATION</scope>
    <source>
        <strain evidence="2">KR3021</strain>
    </source>
</reference>